<feature type="domain" description="Radical SAM core" evidence="5">
    <location>
        <begin position="3"/>
        <end position="96"/>
    </location>
</feature>
<evidence type="ECO:0000256" key="2">
    <source>
        <dbReference type="ARBA" id="ARBA00022723"/>
    </source>
</evidence>
<feature type="domain" description="4Fe4S-binding SPASM" evidence="6">
    <location>
        <begin position="162"/>
        <end position="229"/>
    </location>
</feature>
<reference evidence="7" key="1">
    <citation type="journal article" date="2014" name="Front. Microbiol.">
        <title>High frequency of phylogenetically diverse reductive dehalogenase-homologous genes in deep subseafloor sedimentary metagenomes.</title>
        <authorList>
            <person name="Kawai M."/>
            <person name="Futagami T."/>
            <person name="Toyoda A."/>
            <person name="Takaki Y."/>
            <person name="Nishi S."/>
            <person name="Hori S."/>
            <person name="Arai W."/>
            <person name="Tsubouchi T."/>
            <person name="Morono Y."/>
            <person name="Uchiyama I."/>
            <person name="Ito T."/>
            <person name="Fujiyama A."/>
            <person name="Inagaki F."/>
            <person name="Takami H."/>
        </authorList>
    </citation>
    <scope>NUCLEOTIDE SEQUENCE</scope>
    <source>
        <strain evidence="7">Expedition CK06-06</strain>
    </source>
</reference>
<organism evidence="7">
    <name type="scientific">marine sediment metagenome</name>
    <dbReference type="NCBI Taxonomy" id="412755"/>
    <lineage>
        <taxon>unclassified sequences</taxon>
        <taxon>metagenomes</taxon>
        <taxon>ecological metagenomes</taxon>
    </lineage>
</organism>
<keyword evidence="3" id="KW-0408">Iron</keyword>
<dbReference type="Pfam" id="PF04055">
    <property type="entry name" value="Radical_SAM"/>
    <property type="match status" value="1"/>
</dbReference>
<evidence type="ECO:0000256" key="4">
    <source>
        <dbReference type="ARBA" id="ARBA00023014"/>
    </source>
</evidence>
<dbReference type="InterPro" id="IPR023885">
    <property type="entry name" value="4Fe4S-binding_SPASM_dom"/>
</dbReference>
<evidence type="ECO:0000256" key="3">
    <source>
        <dbReference type="ARBA" id="ARBA00023004"/>
    </source>
</evidence>
<evidence type="ECO:0000259" key="6">
    <source>
        <dbReference type="Pfam" id="PF13186"/>
    </source>
</evidence>
<dbReference type="CDD" id="cd21109">
    <property type="entry name" value="SPASM"/>
    <property type="match status" value="1"/>
</dbReference>
<keyword evidence="1" id="KW-0949">S-adenosyl-L-methionine</keyword>
<dbReference type="AlphaFoldDB" id="X1DLD8"/>
<dbReference type="PANTHER" id="PTHR11228:SF7">
    <property type="entry name" value="PQQA PEPTIDE CYCLASE"/>
    <property type="match status" value="1"/>
</dbReference>
<proteinExistence type="predicted"/>
<protein>
    <submittedName>
        <fullName evidence="7">Uncharacterized protein</fullName>
    </submittedName>
</protein>
<gene>
    <name evidence="7" type="ORF">S01H4_41188</name>
</gene>
<evidence type="ECO:0000259" key="5">
    <source>
        <dbReference type="Pfam" id="PF04055"/>
    </source>
</evidence>
<dbReference type="EMBL" id="BART01022505">
    <property type="protein sequence ID" value="GAG97236.1"/>
    <property type="molecule type" value="Genomic_DNA"/>
</dbReference>
<name>X1DLD8_9ZZZZ</name>
<dbReference type="PANTHER" id="PTHR11228">
    <property type="entry name" value="RADICAL SAM DOMAIN PROTEIN"/>
    <property type="match status" value="1"/>
</dbReference>
<feature type="non-terminal residue" evidence="7">
    <location>
        <position position="246"/>
    </location>
</feature>
<evidence type="ECO:0000256" key="1">
    <source>
        <dbReference type="ARBA" id="ARBA00022691"/>
    </source>
</evidence>
<dbReference type="GO" id="GO:0003824">
    <property type="term" value="F:catalytic activity"/>
    <property type="evidence" value="ECO:0007669"/>
    <property type="project" value="InterPro"/>
</dbReference>
<dbReference type="GO" id="GO:0046872">
    <property type="term" value="F:metal ion binding"/>
    <property type="evidence" value="ECO:0007669"/>
    <property type="project" value="UniProtKB-KW"/>
</dbReference>
<accession>X1DLD8</accession>
<dbReference type="Pfam" id="PF13186">
    <property type="entry name" value="SPASM"/>
    <property type="match status" value="1"/>
</dbReference>
<dbReference type="SUPFAM" id="SSF102114">
    <property type="entry name" value="Radical SAM enzymes"/>
    <property type="match status" value="1"/>
</dbReference>
<dbReference type="InterPro" id="IPR050377">
    <property type="entry name" value="Radical_SAM_PqqE_MftC-like"/>
</dbReference>
<dbReference type="InterPro" id="IPR007197">
    <property type="entry name" value="rSAM"/>
</dbReference>
<dbReference type="GO" id="GO:0051536">
    <property type="term" value="F:iron-sulfur cluster binding"/>
    <property type="evidence" value="ECO:0007669"/>
    <property type="project" value="UniProtKB-KW"/>
</dbReference>
<evidence type="ECO:0000313" key="7">
    <source>
        <dbReference type="EMBL" id="GAG97236.1"/>
    </source>
</evidence>
<dbReference type="InterPro" id="IPR013785">
    <property type="entry name" value="Aldolase_TIM"/>
</dbReference>
<dbReference type="Gene3D" id="3.20.20.70">
    <property type="entry name" value="Aldolase class I"/>
    <property type="match status" value="1"/>
</dbReference>
<keyword evidence="4" id="KW-0411">Iron-sulfur</keyword>
<keyword evidence="2" id="KW-0479">Metal-binding</keyword>
<comment type="caution">
    <text evidence="7">The sequence shown here is derived from an EMBL/GenBank/DDBJ whole genome shotgun (WGS) entry which is preliminary data.</text>
</comment>
<sequence>MHTVGEPLMYSGFKDVLKICSENGMYLWITTNGLLLDKKMSKIKEYPRAIKHMAFSVDGATEKSYETIRRGGNFRKLLSNSDLMKEYCNNTKFAFIPSLQVCLSKENFDEIPIFYKVFTKYFGIENMLFSFLSNLSAEHGNNIYYADAKIDLGEHYRLNCPCKLLWHQIHVLHDGKVSACCRDYDGELIVGDIKKESILDIWNGEKYNRLREKHIKGDVGDIPLCRDCYETIRRGGNFRKLLSNSD</sequence>
<dbReference type="InterPro" id="IPR058240">
    <property type="entry name" value="rSAM_sf"/>
</dbReference>